<dbReference type="RefSeq" id="WP_188761284.1">
    <property type="nucleotide sequence ID" value="NZ_BMJM01000001.1"/>
</dbReference>
<dbReference type="GO" id="GO:0003755">
    <property type="term" value="F:peptidyl-prolyl cis-trans isomerase activity"/>
    <property type="evidence" value="ECO:0007669"/>
    <property type="project" value="UniProtKB-UniRule"/>
</dbReference>
<dbReference type="Pfam" id="PF00160">
    <property type="entry name" value="Pro_isomerase"/>
    <property type="match status" value="1"/>
</dbReference>
<comment type="caution">
    <text evidence="5">The sequence shown here is derived from an EMBL/GenBank/DDBJ whole genome shotgun (WGS) entry which is preliminary data.</text>
</comment>
<dbReference type="EMBL" id="BMJM01000001">
    <property type="protein sequence ID" value="GGE01374.1"/>
    <property type="molecule type" value="Genomic_DNA"/>
</dbReference>
<reference evidence="5" key="1">
    <citation type="journal article" date="2014" name="Int. J. Syst. Evol. Microbiol.">
        <title>Complete genome sequence of Corynebacterium casei LMG S-19264T (=DSM 44701T), isolated from a smear-ripened cheese.</title>
        <authorList>
            <consortium name="US DOE Joint Genome Institute (JGI-PGF)"/>
            <person name="Walter F."/>
            <person name="Albersmeier A."/>
            <person name="Kalinowski J."/>
            <person name="Ruckert C."/>
        </authorList>
    </citation>
    <scope>NUCLEOTIDE SEQUENCE</scope>
    <source>
        <strain evidence="5">CGMCC 1.15519</strain>
    </source>
</reference>
<evidence type="ECO:0000313" key="5">
    <source>
        <dbReference type="EMBL" id="GGE01374.1"/>
    </source>
</evidence>
<feature type="signal peptide" evidence="3">
    <location>
        <begin position="1"/>
        <end position="17"/>
    </location>
</feature>
<protein>
    <recommendedName>
        <fullName evidence="3">Peptidyl-prolyl cis-trans isomerase</fullName>
        <shortName evidence="3">PPIase</shortName>
        <ecNumber evidence="3">5.2.1.8</ecNumber>
    </recommendedName>
</protein>
<evidence type="ECO:0000256" key="2">
    <source>
        <dbReference type="ARBA" id="ARBA00023235"/>
    </source>
</evidence>
<comment type="function">
    <text evidence="3">PPIases accelerate the folding of proteins. It catalyzes the cis-trans isomerization of proline imidic peptide bonds in oligopeptides.</text>
</comment>
<feature type="chain" id="PRO_5038169878" description="Peptidyl-prolyl cis-trans isomerase" evidence="3">
    <location>
        <begin position="18"/>
        <end position="212"/>
    </location>
</feature>
<dbReference type="AlphaFoldDB" id="A0A917E4Z1"/>
<gene>
    <name evidence="5" type="ORF">GCM10011529_04640</name>
</gene>
<dbReference type="Proteomes" id="UP000635071">
    <property type="component" value="Unassembled WGS sequence"/>
</dbReference>
<accession>A0A917E4Z1</accession>
<dbReference type="InterPro" id="IPR029000">
    <property type="entry name" value="Cyclophilin-like_dom_sf"/>
</dbReference>
<dbReference type="InterPro" id="IPR002130">
    <property type="entry name" value="Cyclophilin-type_PPIase_dom"/>
</dbReference>
<dbReference type="PRINTS" id="PR00153">
    <property type="entry name" value="CSAPPISMRASE"/>
</dbReference>
<comment type="catalytic activity">
    <reaction evidence="3">
        <text>[protein]-peptidylproline (omega=180) = [protein]-peptidylproline (omega=0)</text>
        <dbReference type="Rhea" id="RHEA:16237"/>
        <dbReference type="Rhea" id="RHEA-COMP:10747"/>
        <dbReference type="Rhea" id="RHEA-COMP:10748"/>
        <dbReference type="ChEBI" id="CHEBI:83833"/>
        <dbReference type="ChEBI" id="CHEBI:83834"/>
        <dbReference type="EC" id="5.2.1.8"/>
    </reaction>
</comment>
<comment type="similarity">
    <text evidence="3">Belongs to the cyclophilin-type PPIase family.</text>
</comment>
<dbReference type="Gene3D" id="2.40.100.10">
    <property type="entry name" value="Cyclophilin-like"/>
    <property type="match status" value="1"/>
</dbReference>
<evidence type="ECO:0000259" key="4">
    <source>
        <dbReference type="PROSITE" id="PS50072"/>
    </source>
</evidence>
<evidence type="ECO:0000256" key="3">
    <source>
        <dbReference type="RuleBase" id="RU363019"/>
    </source>
</evidence>
<organism evidence="5 6">
    <name type="scientific">Sandarakinorhabdus glacialis</name>
    <dbReference type="NCBI Taxonomy" id="1614636"/>
    <lineage>
        <taxon>Bacteria</taxon>
        <taxon>Pseudomonadati</taxon>
        <taxon>Pseudomonadota</taxon>
        <taxon>Alphaproteobacteria</taxon>
        <taxon>Sphingomonadales</taxon>
        <taxon>Sphingosinicellaceae</taxon>
        <taxon>Sandarakinorhabdus</taxon>
    </lineage>
</organism>
<dbReference type="InterPro" id="IPR044665">
    <property type="entry name" value="E_coli_cyclophilin_A-like"/>
</dbReference>
<dbReference type="SUPFAM" id="SSF50891">
    <property type="entry name" value="Cyclophilin-like"/>
    <property type="match status" value="1"/>
</dbReference>
<dbReference type="PROSITE" id="PS50072">
    <property type="entry name" value="CSA_PPIASE_2"/>
    <property type="match status" value="1"/>
</dbReference>
<keyword evidence="2 3" id="KW-0413">Isomerase</keyword>
<keyword evidence="3" id="KW-0732">Signal</keyword>
<dbReference type="PANTHER" id="PTHR43246">
    <property type="entry name" value="PEPTIDYL-PROLYL CIS-TRANS ISOMERASE CYP38, CHLOROPLASTIC"/>
    <property type="match status" value="1"/>
</dbReference>
<keyword evidence="6" id="KW-1185">Reference proteome</keyword>
<dbReference type="EC" id="5.2.1.8" evidence="3"/>
<keyword evidence="1 3" id="KW-0697">Rotamase</keyword>
<name>A0A917E4Z1_9SPHN</name>
<reference evidence="5" key="2">
    <citation type="submission" date="2020-09" db="EMBL/GenBank/DDBJ databases">
        <authorList>
            <person name="Sun Q."/>
            <person name="Zhou Y."/>
        </authorList>
    </citation>
    <scope>NUCLEOTIDE SEQUENCE</scope>
    <source>
        <strain evidence="5">CGMCC 1.15519</strain>
    </source>
</reference>
<dbReference type="CDD" id="cd00317">
    <property type="entry name" value="cyclophilin"/>
    <property type="match status" value="1"/>
</dbReference>
<evidence type="ECO:0000256" key="1">
    <source>
        <dbReference type="ARBA" id="ARBA00023110"/>
    </source>
</evidence>
<sequence>MKIALLAIALLSIPALAAAQTAPLPAAPLPAPAPAPPPRPTLPRVTLQTPKGPIVIALDIDKAPKTAANFLRYVTAKKFDGTSFYRALSFPRDTPLGLIQGGIRGISTRSFPPIAHEATSLTGLTHDDGAVSMARTTPGTAQGDFFIIIGKLDSLDADFAAPGFAVFGHVVEGMDIVRAIQASPVSPTAGEGAMKGQILAAPVAIITATKTK</sequence>
<feature type="domain" description="PPIase cyclophilin-type" evidence="4">
    <location>
        <begin position="41"/>
        <end position="212"/>
    </location>
</feature>
<evidence type="ECO:0000313" key="6">
    <source>
        <dbReference type="Proteomes" id="UP000635071"/>
    </source>
</evidence>
<proteinExistence type="inferred from homology"/>